<accession>A0ABR1SQA0</accession>
<dbReference type="Gene3D" id="2.70.150.10">
    <property type="entry name" value="Calcium-transporting ATPase, cytoplasmic transduction domain A"/>
    <property type="match status" value="1"/>
</dbReference>
<feature type="transmembrane region" description="Helical" evidence="9">
    <location>
        <begin position="974"/>
        <end position="990"/>
    </location>
</feature>
<keyword evidence="5" id="KW-1278">Translocase</keyword>
<dbReference type="InterPro" id="IPR023298">
    <property type="entry name" value="ATPase_P-typ_TM_dom_sf"/>
</dbReference>
<dbReference type="SFLD" id="SFLDS00003">
    <property type="entry name" value="Haloacid_Dehalogenase"/>
    <property type="match status" value="1"/>
</dbReference>
<gene>
    <name evidence="11" type="ORF">PG991_001943</name>
</gene>
<feature type="region of interest" description="Disordered" evidence="8">
    <location>
        <begin position="653"/>
        <end position="681"/>
    </location>
</feature>
<name>A0ABR1SQA0_9PEZI</name>
<feature type="transmembrane region" description="Helical" evidence="9">
    <location>
        <begin position="1011"/>
        <end position="1029"/>
    </location>
</feature>
<dbReference type="SMART" id="SM00831">
    <property type="entry name" value="Cation_ATPase_N"/>
    <property type="match status" value="1"/>
</dbReference>
<evidence type="ECO:0000313" key="12">
    <source>
        <dbReference type="Proteomes" id="UP001396898"/>
    </source>
</evidence>
<dbReference type="Pfam" id="PF00689">
    <property type="entry name" value="Cation_ATPase_C"/>
    <property type="match status" value="1"/>
</dbReference>
<dbReference type="Gene3D" id="3.40.1110.10">
    <property type="entry name" value="Calcium-transporting ATPase, cytoplasmic domain N"/>
    <property type="match status" value="1"/>
</dbReference>
<dbReference type="InterPro" id="IPR023214">
    <property type="entry name" value="HAD_sf"/>
</dbReference>
<dbReference type="SFLD" id="SFLDF00027">
    <property type="entry name" value="p-type_atpase"/>
    <property type="match status" value="1"/>
</dbReference>
<feature type="domain" description="Cation-transporting P-type ATPase N-terminal" evidence="10">
    <location>
        <begin position="63"/>
        <end position="137"/>
    </location>
</feature>
<evidence type="ECO:0000256" key="9">
    <source>
        <dbReference type="SAM" id="Phobius"/>
    </source>
</evidence>
<keyword evidence="2 9" id="KW-0812">Transmembrane</keyword>
<reference evidence="11 12" key="1">
    <citation type="submission" date="2023-01" db="EMBL/GenBank/DDBJ databases">
        <title>Analysis of 21 Apiospora genomes using comparative genomics revels a genus with tremendous synthesis potential of carbohydrate active enzymes and secondary metabolites.</title>
        <authorList>
            <person name="Sorensen T."/>
        </authorList>
    </citation>
    <scope>NUCLEOTIDE SEQUENCE [LARGE SCALE GENOMIC DNA]</scope>
    <source>
        <strain evidence="11 12">CBS 20057</strain>
    </source>
</reference>
<feature type="transmembrane region" description="Helical" evidence="9">
    <location>
        <begin position="940"/>
        <end position="959"/>
    </location>
</feature>
<dbReference type="InterPro" id="IPR023299">
    <property type="entry name" value="ATPase_P-typ_cyto_dom_N"/>
</dbReference>
<feature type="compositionally biased region" description="Polar residues" evidence="8">
    <location>
        <begin position="53"/>
        <end position="80"/>
    </location>
</feature>
<dbReference type="InterPro" id="IPR008250">
    <property type="entry name" value="ATPase_P-typ_transduc_dom_A_sf"/>
</dbReference>
<dbReference type="SUPFAM" id="SSF81653">
    <property type="entry name" value="Calcium ATPase, transduction domain A"/>
    <property type="match status" value="1"/>
</dbReference>
<dbReference type="InterPro" id="IPR006068">
    <property type="entry name" value="ATPase_P-typ_cation-transptr_C"/>
</dbReference>
<dbReference type="Gene3D" id="1.20.1110.10">
    <property type="entry name" value="Calcium-transporting ATPase, transmembrane domain"/>
    <property type="match status" value="2"/>
</dbReference>
<feature type="compositionally biased region" description="Basic and acidic residues" evidence="8">
    <location>
        <begin position="28"/>
        <end position="40"/>
    </location>
</feature>
<evidence type="ECO:0000256" key="7">
    <source>
        <dbReference type="ARBA" id="ARBA00023136"/>
    </source>
</evidence>
<dbReference type="EMBL" id="JAQQWI010000005">
    <property type="protein sequence ID" value="KAK8035870.1"/>
    <property type="molecule type" value="Genomic_DNA"/>
</dbReference>
<dbReference type="SUPFAM" id="SSF81665">
    <property type="entry name" value="Calcium ATPase, transmembrane domain M"/>
    <property type="match status" value="1"/>
</dbReference>
<sequence>MPPWPWNKTDEGGIPLLPVSVPSITGGDRGHDDNEDDHAGRSLTRRPRHERTTSAQSRTMADQFSSMTASETASRLRTSLTHGLTPVEALSRLRDFGPNEIPQEDPEPLWLRFIKQFQEPLIILLLVSALASVVVGNTDDAVSITVAVTIVVTVGFVQEYRSEKSIEALNHLVPNHAHLVRSHIAKSGSNGKASVWPAVDSEDAPQEDGDLGASTPMEEVSEAASTKVMAATLVPGDLVLFTTGDRIPADIRVTHASDLTIDESNLTGENEPVKVTAQSRLKNMQSPQFGDFGNQRLPSPAALSPSFHNEASRAEPAKEGEHNIAHMGTLVKSGHGQGIVFATGGDTHFGTIAASVSGTESPRSPLQLSMDELGSQLSKISFVIIGLISIVGWLQGKGILDIFTISVSLAVAAIPEGLPIIVTVTLALGVHRMAKYNAIVRKMPSVETLGSVNVVCSDKTGTLTMNHMTSARMWYFGKKEAIDVESDDELSEKNPDAAALKILRIGNIANNARLSHHGGPKTAFADSQHKDPTHSRWVGQPTDVAMLDLLDKFKEHDARESTGPRTAETPFSSERKWMGVVIGAENAHHDKEYAYMKGSIDRILEACDSYMAADGREFVLDASRRREATEAVERMAEKGLRVLAFASGPISSKSHRAKSFSANSRSNTPASHERSESPAIPNSEELFKGLTFAGLVGMSDPPRPGVSRSIRRLMRGGVKVIMITGDSSTTALAIGRQLGMHIATERDASSGQSVVKSVLQGDEVDAMSEHELASAMQTTTIFARTNPEHKLKIIQALQSRGDIVAMTGDGVNDAPALKKADIGISMGMHGTDVAKEASDMILTDDDFSTILHAIEQGKGIFSNIQNFITFQLSTSVAGLSLVFLCTCLGFRSPLNAMQILWINIIMDGPPAQSLGVEKVDKDVMSRPPRSRSEPVLTRNLLVRVMTQAAIIMVGTMIIYTREMLSDGEVTRRDTTMTFTCFVLFDMFNALSCRSESKSLLRGDVGLFSNTLFNWAVALSIAGQLLVIYFPWLQEVFQTEALGFWDLMRLVVLCSTVFWADEARKWFKYGKKRLGGYSQAV</sequence>
<organism evidence="11 12">
    <name type="scientific">Apiospora marii</name>
    <dbReference type="NCBI Taxonomy" id="335849"/>
    <lineage>
        <taxon>Eukaryota</taxon>
        <taxon>Fungi</taxon>
        <taxon>Dikarya</taxon>
        <taxon>Ascomycota</taxon>
        <taxon>Pezizomycotina</taxon>
        <taxon>Sordariomycetes</taxon>
        <taxon>Xylariomycetidae</taxon>
        <taxon>Amphisphaeriales</taxon>
        <taxon>Apiosporaceae</taxon>
        <taxon>Apiospora</taxon>
    </lineage>
</organism>
<comment type="caution">
    <text evidence="11">The sequence shown here is derived from an EMBL/GenBank/DDBJ whole genome shotgun (WGS) entry which is preliminary data.</text>
</comment>
<keyword evidence="6 9" id="KW-1133">Transmembrane helix</keyword>
<dbReference type="PANTHER" id="PTHR42861">
    <property type="entry name" value="CALCIUM-TRANSPORTING ATPASE"/>
    <property type="match status" value="1"/>
</dbReference>
<feature type="region of interest" description="Disordered" evidence="8">
    <location>
        <begin position="295"/>
        <end position="317"/>
    </location>
</feature>
<evidence type="ECO:0000256" key="1">
    <source>
        <dbReference type="ARBA" id="ARBA00004141"/>
    </source>
</evidence>
<dbReference type="InterPro" id="IPR004014">
    <property type="entry name" value="ATPase_P-typ_cation-transptr_N"/>
</dbReference>
<feature type="region of interest" description="Disordered" evidence="8">
    <location>
        <begin position="1"/>
        <end position="80"/>
    </location>
</feature>
<dbReference type="Pfam" id="PF13246">
    <property type="entry name" value="Cation_ATPase"/>
    <property type="match status" value="1"/>
</dbReference>
<dbReference type="InterPro" id="IPR018303">
    <property type="entry name" value="ATPase_P-typ_P_site"/>
</dbReference>
<evidence type="ECO:0000256" key="4">
    <source>
        <dbReference type="ARBA" id="ARBA00022840"/>
    </source>
</evidence>
<dbReference type="Proteomes" id="UP001396898">
    <property type="component" value="Unassembled WGS sequence"/>
</dbReference>
<feature type="transmembrane region" description="Helical" evidence="9">
    <location>
        <begin position="1041"/>
        <end position="1059"/>
    </location>
</feature>
<keyword evidence="4" id="KW-0067">ATP-binding</keyword>
<keyword evidence="3" id="KW-0547">Nucleotide-binding</keyword>
<dbReference type="SFLD" id="SFLDG00002">
    <property type="entry name" value="C1.7:_P-type_atpase_like"/>
    <property type="match status" value="1"/>
</dbReference>
<feature type="region of interest" description="Disordered" evidence="8">
    <location>
        <begin position="188"/>
        <end position="214"/>
    </location>
</feature>
<dbReference type="InterPro" id="IPR044492">
    <property type="entry name" value="P_typ_ATPase_HD_dom"/>
</dbReference>
<dbReference type="Pfam" id="PF00122">
    <property type="entry name" value="E1-E2_ATPase"/>
    <property type="match status" value="1"/>
</dbReference>
<comment type="subcellular location">
    <subcellularLocation>
        <location evidence="1">Membrane</location>
        <topology evidence="1">Multi-pass membrane protein</topology>
    </subcellularLocation>
</comment>
<evidence type="ECO:0000256" key="8">
    <source>
        <dbReference type="SAM" id="MobiDB-lite"/>
    </source>
</evidence>
<feature type="region of interest" description="Disordered" evidence="8">
    <location>
        <begin position="518"/>
        <end position="538"/>
    </location>
</feature>
<evidence type="ECO:0000256" key="3">
    <source>
        <dbReference type="ARBA" id="ARBA00022741"/>
    </source>
</evidence>
<dbReference type="SUPFAM" id="SSF81660">
    <property type="entry name" value="Metal cation-transporting ATPase, ATP-binding domain N"/>
    <property type="match status" value="1"/>
</dbReference>
<evidence type="ECO:0000259" key="10">
    <source>
        <dbReference type="SMART" id="SM00831"/>
    </source>
</evidence>
<evidence type="ECO:0000313" key="11">
    <source>
        <dbReference type="EMBL" id="KAK8035870.1"/>
    </source>
</evidence>
<dbReference type="Pfam" id="PF00690">
    <property type="entry name" value="Cation_ATPase_N"/>
    <property type="match status" value="1"/>
</dbReference>
<dbReference type="SUPFAM" id="SSF56784">
    <property type="entry name" value="HAD-like"/>
    <property type="match status" value="1"/>
</dbReference>
<dbReference type="PRINTS" id="PR00119">
    <property type="entry name" value="CATATPASE"/>
</dbReference>
<evidence type="ECO:0000256" key="6">
    <source>
        <dbReference type="ARBA" id="ARBA00022989"/>
    </source>
</evidence>
<protein>
    <recommendedName>
        <fullName evidence="10">Cation-transporting P-type ATPase N-terminal domain-containing protein</fullName>
    </recommendedName>
</protein>
<evidence type="ECO:0000256" key="5">
    <source>
        <dbReference type="ARBA" id="ARBA00022967"/>
    </source>
</evidence>
<keyword evidence="7 9" id="KW-0472">Membrane</keyword>
<evidence type="ECO:0000256" key="2">
    <source>
        <dbReference type="ARBA" id="ARBA00022692"/>
    </source>
</evidence>
<feature type="compositionally biased region" description="Polar residues" evidence="8">
    <location>
        <begin position="660"/>
        <end position="670"/>
    </location>
</feature>
<proteinExistence type="predicted"/>
<dbReference type="PRINTS" id="PR00121">
    <property type="entry name" value="NAKATPASE"/>
</dbReference>
<dbReference type="InterPro" id="IPR001757">
    <property type="entry name" value="P_typ_ATPase"/>
</dbReference>
<dbReference type="Gene3D" id="3.40.50.1000">
    <property type="entry name" value="HAD superfamily/HAD-like"/>
    <property type="match status" value="1"/>
</dbReference>
<dbReference type="InterPro" id="IPR059000">
    <property type="entry name" value="ATPase_P-type_domA"/>
</dbReference>
<dbReference type="PROSITE" id="PS00154">
    <property type="entry name" value="ATPASE_E1_E2"/>
    <property type="match status" value="1"/>
</dbReference>
<dbReference type="InterPro" id="IPR036412">
    <property type="entry name" value="HAD-like_sf"/>
</dbReference>
<dbReference type="NCBIfam" id="TIGR01494">
    <property type="entry name" value="ATPase_P-type"/>
    <property type="match status" value="2"/>
</dbReference>
<feature type="compositionally biased region" description="Acidic residues" evidence="8">
    <location>
        <begin position="200"/>
        <end position="210"/>
    </location>
</feature>
<keyword evidence="12" id="KW-1185">Reference proteome</keyword>